<evidence type="ECO:0000313" key="9">
    <source>
        <dbReference type="Ensembl" id="ENSEASP00005037566.1"/>
    </source>
</evidence>
<dbReference type="Proteomes" id="UP000694387">
    <property type="component" value="Chromosome 29"/>
</dbReference>
<feature type="compositionally biased region" description="Pro residues" evidence="8">
    <location>
        <begin position="135"/>
        <end position="151"/>
    </location>
</feature>
<dbReference type="GO" id="GO:0005654">
    <property type="term" value="C:nucleoplasm"/>
    <property type="evidence" value="ECO:0007669"/>
    <property type="project" value="UniProtKB-SubCell"/>
</dbReference>
<dbReference type="Gene3D" id="2.20.25.10">
    <property type="match status" value="1"/>
</dbReference>
<dbReference type="GeneTree" id="ENSGT00390000009268"/>
<evidence type="ECO:0000256" key="4">
    <source>
        <dbReference type="ARBA" id="ARBA00019989"/>
    </source>
</evidence>
<dbReference type="PANTHER" id="PTHR12773">
    <property type="entry name" value="UPF0315 PROTEIN-RELATED"/>
    <property type="match status" value="1"/>
</dbReference>
<proteinExistence type="inferred from homology"/>
<gene>
    <name evidence="9" type="primary">TRMT112</name>
</gene>
<feature type="region of interest" description="Disordered" evidence="8">
    <location>
        <begin position="14"/>
        <end position="79"/>
    </location>
</feature>
<dbReference type="SUPFAM" id="SSF158997">
    <property type="entry name" value="Trm112p-like"/>
    <property type="match status" value="1"/>
</dbReference>
<organism evidence="9 10">
    <name type="scientific">Equus asinus</name>
    <name type="common">Donkey</name>
    <name type="synonym">Equus africanus asinus</name>
    <dbReference type="NCBI Taxonomy" id="9793"/>
    <lineage>
        <taxon>Eukaryota</taxon>
        <taxon>Metazoa</taxon>
        <taxon>Chordata</taxon>
        <taxon>Craniata</taxon>
        <taxon>Vertebrata</taxon>
        <taxon>Euteleostomi</taxon>
        <taxon>Mammalia</taxon>
        <taxon>Eutheria</taxon>
        <taxon>Laurasiatheria</taxon>
        <taxon>Perissodactyla</taxon>
        <taxon>Equidae</taxon>
        <taxon>Equus</taxon>
    </lineage>
</organism>
<keyword evidence="10" id="KW-1185">Reference proteome</keyword>
<protein>
    <recommendedName>
        <fullName evidence="4">Multifunctional methyltransferase subunit TRM112-like protein</fullName>
    </recommendedName>
    <alternativeName>
        <fullName evidence="7">tRNA methyltransferase 112 homolog</fullName>
    </alternativeName>
</protein>
<dbReference type="GO" id="GO:0048471">
    <property type="term" value="C:perinuclear region of cytoplasm"/>
    <property type="evidence" value="ECO:0007669"/>
    <property type="project" value="UniProtKB-SubCell"/>
</dbReference>
<evidence type="ECO:0000256" key="5">
    <source>
        <dbReference type="ARBA" id="ARBA00022490"/>
    </source>
</evidence>
<dbReference type="Pfam" id="PF03966">
    <property type="entry name" value="Trm112p"/>
    <property type="match status" value="1"/>
</dbReference>
<evidence type="ECO:0000256" key="7">
    <source>
        <dbReference type="ARBA" id="ARBA00030516"/>
    </source>
</evidence>
<evidence type="ECO:0000256" key="1">
    <source>
        <dbReference type="ARBA" id="ARBA00004556"/>
    </source>
</evidence>
<dbReference type="CDD" id="cd21089">
    <property type="entry name" value="Trm112-like"/>
    <property type="match status" value="1"/>
</dbReference>
<feature type="region of interest" description="Disordered" evidence="8">
    <location>
        <begin position="126"/>
        <end position="152"/>
    </location>
</feature>
<dbReference type="GO" id="GO:0046982">
    <property type="term" value="F:protein heterodimerization activity"/>
    <property type="evidence" value="ECO:0007669"/>
    <property type="project" value="InterPro"/>
</dbReference>
<evidence type="ECO:0000256" key="3">
    <source>
        <dbReference type="ARBA" id="ARBA00007980"/>
    </source>
</evidence>
<dbReference type="FunFam" id="2.20.25.10:FF:000015">
    <property type="entry name" value="Multifunctional methyltransferase subunit TRM112-like protein"/>
    <property type="match status" value="1"/>
</dbReference>
<comment type="similarity">
    <text evidence="3">Belongs to the TRM112 family.</text>
</comment>
<dbReference type="GO" id="GO:0030488">
    <property type="term" value="P:tRNA methylation"/>
    <property type="evidence" value="ECO:0007669"/>
    <property type="project" value="TreeGrafter"/>
</dbReference>
<comment type="subcellular location">
    <subcellularLocation>
        <location evidence="1">Cytoplasm</location>
        <location evidence="1">Perinuclear region</location>
    </subcellularLocation>
    <subcellularLocation>
        <location evidence="2">Nucleus</location>
        <location evidence="2">Nucleoplasm</location>
    </subcellularLocation>
</comment>
<keyword evidence="5" id="KW-0963">Cytoplasm</keyword>
<evidence type="ECO:0000256" key="8">
    <source>
        <dbReference type="SAM" id="MobiDB-lite"/>
    </source>
</evidence>
<sequence>MTGSGCWSRCGSYTCPERKRKSRGGGSRASHRHPELLPPSGYRPACAPPESCLTHTSPHASLQHLPEGPELSRGWWGQGHSAARPTALLARQTMADPLPGSPPGLNQHCSRWIPFCQLVPSQWRFGSAQSTRPAPQSPPAAMPPAAGPDPTRPFKYLAFAEREKFQQLRRFRFARPSNRLRRGAAPEVTQTESRPPSGSGLARALWGNMKLLTHNLLSSHVRGVGPRGFPLRLQATEVRVSPVEFNPDFVARMIPKVEWAALLEAADTLHLAEVPREPIQGYERDEEFLRKMHHVLLEVDVLEGTLQCPESGRVFPISRGIPNMLLSDEETET</sequence>
<dbReference type="InterPro" id="IPR039127">
    <property type="entry name" value="Trm112"/>
</dbReference>
<dbReference type="GO" id="GO:0070476">
    <property type="term" value="P:rRNA (guanine-N7)-methylation"/>
    <property type="evidence" value="ECO:0007669"/>
    <property type="project" value="TreeGrafter"/>
</dbReference>
<reference evidence="9" key="2">
    <citation type="submission" date="2025-08" db="UniProtKB">
        <authorList>
            <consortium name="Ensembl"/>
        </authorList>
    </citation>
    <scope>IDENTIFICATION</scope>
</reference>
<dbReference type="Ensembl" id="ENSEAST00005073543.1">
    <property type="protein sequence ID" value="ENSEASP00005037566.1"/>
    <property type="gene ID" value="ENSEASG00005035205.1"/>
</dbReference>
<dbReference type="PANTHER" id="PTHR12773:SF0">
    <property type="entry name" value="MULTIFUNCTIONAL METHYLTRANSFERASE SUBUNIT TRM112-LIKE PROTEIN"/>
    <property type="match status" value="1"/>
</dbReference>
<reference evidence="9" key="3">
    <citation type="submission" date="2025-09" db="UniProtKB">
        <authorList>
            <consortium name="Ensembl"/>
        </authorList>
    </citation>
    <scope>IDENTIFICATION</scope>
</reference>
<evidence type="ECO:0000313" key="10">
    <source>
        <dbReference type="Proteomes" id="UP000694387"/>
    </source>
</evidence>
<reference evidence="9 10" key="1">
    <citation type="journal article" date="2020" name="Nat. Commun.">
        <title>Donkey genomes provide new insights into domestication and selection for coat color.</title>
        <authorList>
            <person name="Wang"/>
            <person name="C."/>
            <person name="Li"/>
            <person name="H."/>
            <person name="Guo"/>
            <person name="Y."/>
            <person name="Huang"/>
            <person name="J."/>
            <person name="Sun"/>
            <person name="Y."/>
            <person name="Min"/>
            <person name="J."/>
            <person name="Wang"/>
            <person name="J."/>
            <person name="Fang"/>
            <person name="X."/>
            <person name="Zhao"/>
            <person name="Z."/>
            <person name="Wang"/>
            <person name="S."/>
            <person name="Zhang"/>
            <person name="Y."/>
            <person name="Liu"/>
            <person name="Q."/>
            <person name="Jiang"/>
            <person name="Q."/>
            <person name="Wang"/>
            <person name="X."/>
            <person name="Guo"/>
            <person name="Y."/>
            <person name="Yang"/>
            <person name="C."/>
            <person name="Wang"/>
            <person name="Y."/>
            <person name="Tian"/>
            <person name="F."/>
            <person name="Zhuang"/>
            <person name="G."/>
            <person name="Fan"/>
            <person name="Y."/>
            <person name="Gao"/>
            <person name="Q."/>
            <person name="Li"/>
            <person name="Y."/>
            <person name="Ju"/>
            <person name="Z."/>
            <person name="Li"/>
            <person name="J."/>
            <person name="Li"/>
            <person name="R."/>
            <person name="Hou"/>
            <person name="M."/>
            <person name="Yang"/>
            <person name="G."/>
            <person name="Liu"/>
            <person name="G."/>
            <person name="Liu"/>
            <person name="W."/>
            <person name="Guo"/>
            <person name="J."/>
            <person name="Pan"/>
            <person name="S."/>
            <person name="Fan"/>
            <person name="G."/>
            <person name="Zhang"/>
            <person name="W."/>
            <person name="Zhang"/>
            <person name="R."/>
            <person name="Yu"/>
            <person name="J."/>
            <person name="Zhang"/>
            <person name="X."/>
            <person name="Yin"/>
            <person name="Q."/>
            <person name="Ji"/>
            <person name="C."/>
            <person name="Jin"/>
            <person name="Y."/>
            <person name="Yue"/>
            <person name="G."/>
            <person name="Liu"/>
            <person name="M."/>
            <person name="Xu"/>
            <person name="J."/>
            <person name="Liu"/>
            <person name="S."/>
            <person name="Jordana"/>
            <person name="J."/>
            <person name="Noce"/>
            <person name="A."/>
            <person name="Amills"/>
            <person name="M."/>
            <person name="Wu"/>
            <person name="D.D."/>
            <person name="Li"/>
            <person name="S."/>
            <person name="Zhou"/>
            <person name="X. and Zhong"/>
            <person name="J."/>
        </authorList>
    </citation>
    <scope>NUCLEOTIDE SEQUENCE [LARGE SCALE GENOMIC DNA]</scope>
</reference>
<dbReference type="InterPro" id="IPR005651">
    <property type="entry name" value="Trm112-like"/>
</dbReference>
<keyword evidence="6" id="KW-0539">Nucleus</keyword>
<evidence type="ECO:0000256" key="6">
    <source>
        <dbReference type="ARBA" id="ARBA00023242"/>
    </source>
</evidence>
<evidence type="ECO:0000256" key="2">
    <source>
        <dbReference type="ARBA" id="ARBA00004642"/>
    </source>
</evidence>
<accession>A0A9L0IBI8</accession>
<dbReference type="AlphaFoldDB" id="A0A9L0IBI8"/>
<feature type="region of interest" description="Disordered" evidence="8">
    <location>
        <begin position="180"/>
        <end position="200"/>
    </location>
</feature>
<name>A0A9L0IBI8_EQUAS</name>